<comment type="similarity">
    <text evidence="2 5">Belongs to the HSF family.</text>
</comment>
<dbReference type="GO" id="GO:0003700">
    <property type="term" value="F:DNA-binding transcription factor activity"/>
    <property type="evidence" value="ECO:0007669"/>
    <property type="project" value="InterPro"/>
</dbReference>
<keyword evidence="4" id="KW-0539">Nucleus</keyword>
<evidence type="ECO:0000313" key="8">
    <source>
        <dbReference type="Proteomes" id="UP000694680"/>
    </source>
</evidence>
<evidence type="ECO:0000256" key="1">
    <source>
        <dbReference type="ARBA" id="ARBA00004123"/>
    </source>
</evidence>
<evidence type="ECO:0000256" key="3">
    <source>
        <dbReference type="ARBA" id="ARBA00023125"/>
    </source>
</evidence>
<evidence type="ECO:0000256" key="4">
    <source>
        <dbReference type="ARBA" id="ARBA00023242"/>
    </source>
</evidence>
<dbReference type="SUPFAM" id="SSF46785">
    <property type="entry name" value="Winged helix' DNA-binding domain"/>
    <property type="match status" value="1"/>
</dbReference>
<evidence type="ECO:0000259" key="6">
    <source>
        <dbReference type="SMART" id="SM00415"/>
    </source>
</evidence>
<accession>A0A8C5H197</accession>
<dbReference type="Proteomes" id="UP000694680">
    <property type="component" value="Chromosome 22"/>
</dbReference>
<dbReference type="PANTHER" id="PTHR10015:SF336">
    <property type="entry name" value="HEAT SHOCK TRANSCRIPTION FACTOR, Y-LINKED"/>
    <property type="match status" value="1"/>
</dbReference>
<proteinExistence type="inferred from homology"/>
<reference evidence="7" key="2">
    <citation type="submission" date="2025-08" db="UniProtKB">
        <authorList>
            <consortium name="Ensembl"/>
        </authorList>
    </citation>
    <scope>IDENTIFICATION</scope>
</reference>
<protein>
    <recommendedName>
        <fullName evidence="6">HSF-type DNA-binding domain-containing protein</fullName>
    </recommendedName>
</protein>
<dbReference type="InterPro" id="IPR000232">
    <property type="entry name" value="HSF_DNA-bd"/>
</dbReference>
<evidence type="ECO:0000313" key="7">
    <source>
        <dbReference type="Ensembl" id="ENSGWIP00000038578.1"/>
    </source>
</evidence>
<comment type="subcellular location">
    <subcellularLocation>
        <location evidence="1">Nucleus</location>
    </subcellularLocation>
</comment>
<dbReference type="Pfam" id="PF00447">
    <property type="entry name" value="HSF_DNA-bind"/>
    <property type="match status" value="1"/>
</dbReference>
<dbReference type="Gene3D" id="1.10.10.10">
    <property type="entry name" value="Winged helix-like DNA-binding domain superfamily/Winged helix DNA-binding domain"/>
    <property type="match status" value="1"/>
</dbReference>
<evidence type="ECO:0000256" key="5">
    <source>
        <dbReference type="RuleBase" id="RU004020"/>
    </source>
</evidence>
<dbReference type="SMART" id="SM00415">
    <property type="entry name" value="HSF"/>
    <property type="match status" value="1"/>
</dbReference>
<dbReference type="InterPro" id="IPR036388">
    <property type="entry name" value="WH-like_DNA-bd_sf"/>
</dbReference>
<dbReference type="AlphaFoldDB" id="A0A8C5H197"/>
<reference evidence="7" key="1">
    <citation type="submission" date="2020-06" db="EMBL/GenBank/DDBJ databases">
        <authorList>
            <consortium name="Wellcome Sanger Institute Data Sharing"/>
        </authorList>
    </citation>
    <scope>NUCLEOTIDE SEQUENCE [LARGE SCALE GENOMIC DNA]</scope>
</reference>
<dbReference type="GO" id="GO:0005634">
    <property type="term" value="C:nucleus"/>
    <property type="evidence" value="ECO:0007669"/>
    <property type="project" value="UniProtKB-SubCell"/>
</dbReference>
<sequence>MDSDPPSQQSLPHSINMKKFPAKLWGMVNDPAITSICWDSRGEEVIIDQFLFEKEVLSQGHHCSDPFHSFHRQLNVYGFKCVFGRGNTMGYKHFYNPNFKKGYPELVHLLKRDTVKTRLKDAAHQKTHLLPLKNEKFLDGGEGSVSPVPLKNTMSMDQCSSASPCLSSGRRDGSNALVEEILYGNLSLIIFSRKIGGWYPKMPLQFNKLPIKLADFHQQAITAWYCMVLQAQFHPTLLWSAKCKNLV</sequence>
<evidence type="ECO:0000256" key="2">
    <source>
        <dbReference type="ARBA" id="ARBA00006403"/>
    </source>
</evidence>
<organism evidence="7 8">
    <name type="scientific">Gouania willdenowi</name>
    <name type="common">Blunt-snouted clingfish</name>
    <name type="synonym">Lepadogaster willdenowi</name>
    <dbReference type="NCBI Taxonomy" id="441366"/>
    <lineage>
        <taxon>Eukaryota</taxon>
        <taxon>Metazoa</taxon>
        <taxon>Chordata</taxon>
        <taxon>Craniata</taxon>
        <taxon>Vertebrata</taxon>
        <taxon>Euteleostomi</taxon>
        <taxon>Actinopterygii</taxon>
        <taxon>Neopterygii</taxon>
        <taxon>Teleostei</taxon>
        <taxon>Neoteleostei</taxon>
        <taxon>Acanthomorphata</taxon>
        <taxon>Ovalentaria</taxon>
        <taxon>Blenniimorphae</taxon>
        <taxon>Blenniiformes</taxon>
        <taxon>Gobiesocoidei</taxon>
        <taxon>Gobiesocidae</taxon>
        <taxon>Gobiesocinae</taxon>
        <taxon>Gouania</taxon>
    </lineage>
</organism>
<reference evidence="7" key="3">
    <citation type="submission" date="2025-09" db="UniProtKB">
        <authorList>
            <consortium name="Ensembl"/>
        </authorList>
    </citation>
    <scope>IDENTIFICATION</scope>
</reference>
<keyword evidence="8" id="KW-1185">Reference proteome</keyword>
<keyword evidence="3" id="KW-0238">DNA-binding</keyword>
<dbReference type="InterPro" id="IPR036390">
    <property type="entry name" value="WH_DNA-bd_sf"/>
</dbReference>
<dbReference type="GO" id="GO:0043565">
    <property type="term" value="F:sequence-specific DNA binding"/>
    <property type="evidence" value="ECO:0007669"/>
    <property type="project" value="InterPro"/>
</dbReference>
<feature type="domain" description="HSF-type DNA-binding" evidence="6">
    <location>
        <begin position="16"/>
        <end position="113"/>
    </location>
</feature>
<name>A0A8C5H197_GOUWI</name>
<dbReference type="Ensembl" id="ENSGWIT00000041993.1">
    <property type="protein sequence ID" value="ENSGWIP00000038578.1"/>
    <property type="gene ID" value="ENSGWIG00000019725.1"/>
</dbReference>
<dbReference type="PANTHER" id="PTHR10015">
    <property type="entry name" value="HEAT SHOCK TRANSCRIPTION FACTOR"/>
    <property type="match status" value="1"/>
</dbReference>